<dbReference type="SUPFAM" id="SSF53335">
    <property type="entry name" value="S-adenosyl-L-methionine-dependent methyltransferases"/>
    <property type="match status" value="1"/>
</dbReference>
<proteinExistence type="predicted"/>
<sequence length="208" mass="23397">MELELVSWQGKKRSFQLYRVRDLDTLLAQVETDEDIPFWAELWPAAEGLALWLEARPELVQGKRALELGCGLGLVGLVAAANGAEVVQTDFVPAALELAGRNARANGLEQLTWQLLDWRQHRKLGEFQLILGSDLFYEPGLHEDLLATLELNLAPSGHCLFSDPGREGAQAFVRLLEQRSWQIEKTKVEKIDIIQARRGDHENSYPGE</sequence>
<gene>
    <name evidence="1" type="ORF">SAMN02745885_01342</name>
</gene>
<dbReference type="InterPro" id="IPR029063">
    <property type="entry name" value="SAM-dependent_MTases_sf"/>
</dbReference>
<dbReference type="RefSeq" id="WP_078665420.1">
    <property type="nucleotide sequence ID" value="NZ_FUXM01000012.1"/>
</dbReference>
<dbReference type="OrthoDB" id="9784229at2"/>
<protein>
    <submittedName>
        <fullName evidence="1">Predicted nicotinamide N-methyase</fullName>
    </submittedName>
</protein>
<dbReference type="Pfam" id="PF10294">
    <property type="entry name" value="Methyltransf_16"/>
    <property type="match status" value="1"/>
</dbReference>
<reference evidence="2" key="1">
    <citation type="submission" date="2017-02" db="EMBL/GenBank/DDBJ databases">
        <authorList>
            <person name="Varghese N."/>
            <person name="Submissions S."/>
        </authorList>
    </citation>
    <scope>NUCLEOTIDE SEQUENCE [LARGE SCALE GENOMIC DNA]</scope>
    <source>
        <strain evidence="2">DSM 16521</strain>
    </source>
</reference>
<evidence type="ECO:0000313" key="1">
    <source>
        <dbReference type="EMBL" id="SJZ92602.1"/>
    </source>
</evidence>
<dbReference type="InterPro" id="IPR019410">
    <property type="entry name" value="Methyltransf_16"/>
</dbReference>
<dbReference type="Gene3D" id="3.40.50.150">
    <property type="entry name" value="Vaccinia Virus protein VP39"/>
    <property type="match status" value="1"/>
</dbReference>
<dbReference type="EMBL" id="FUXM01000012">
    <property type="protein sequence ID" value="SJZ92602.1"/>
    <property type="molecule type" value="Genomic_DNA"/>
</dbReference>
<evidence type="ECO:0000313" key="2">
    <source>
        <dbReference type="Proteomes" id="UP000189933"/>
    </source>
</evidence>
<organism evidence="1 2">
    <name type="scientific">Carboxydocella sporoproducens DSM 16521</name>
    <dbReference type="NCBI Taxonomy" id="1121270"/>
    <lineage>
        <taxon>Bacteria</taxon>
        <taxon>Bacillati</taxon>
        <taxon>Bacillota</taxon>
        <taxon>Clostridia</taxon>
        <taxon>Eubacteriales</taxon>
        <taxon>Clostridiales Family XVI. Incertae Sedis</taxon>
        <taxon>Carboxydocella</taxon>
    </lineage>
</organism>
<dbReference type="PANTHER" id="PTHR14614:SF132">
    <property type="entry name" value="PROTEIN-LYSINE METHYLTRANSFERASE C42C1.13"/>
    <property type="match status" value="1"/>
</dbReference>
<name>A0A1T4PM77_9FIRM</name>
<keyword evidence="2" id="KW-1185">Reference proteome</keyword>
<dbReference type="Proteomes" id="UP000189933">
    <property type="component" value="Unassembled WGS sequence"/>
</dbReference>
<dbReference type="PANTHER" id="PTHR14614">
    <property type="entry name" value="HEPATOCELLULAR CARCINOMA-ASSOCIATED ANTIGEN"/>
    <property type="match status" value="1"/>
</dbReference>
<accession>A0A1T4PM77</accession>
<dbReference type="AlphaFoldDB" id="A0A1T4PM77"/>